<comment type="similarity">
    <text evidence="2">Belongs to the UPP synthase family.</text>
</comment>
<dbReference type="SUPFAM" id="SSF64005">
    <property type="entry name" value="Undecaprenyl diphosphate synthase"/>
    <property type="match status" value="1"/>
</dbReference>
<keyword evidence="3" id="KW-0175">Coiled coil</keyword>
<dbReference type="EC" id="2.5.1.31" evidence="2"/>
<dbReference type="EMBL" id="BSOR01000016">
    <property type="protein sequence ID" value="GLR63678.1"/>
    <property type="molecule type" value="Genomic_DNA"/>
</dbReference>
<dbReference type="Gene3D" id="3.40.1180.10">
    <property type="entry name" value="Decaprenyl diphosphate synthase-like"/>
    <property type="match status" value="1"/>
</dbReference>
<dbReference type="RefSeq" id="WP_027849998.1">
    <property type="nucleotide sequence ID" value="NZ_BSOR01000016.1"/>
</dbReference>
<feature type="binding site" evidence="2">
    <location>
        <begin position="23"/>
        <end position="26"/>
    </location>
    <ligand>
        <name>substrate</name>
    </ligand>
</feature>
<evidence type="ECO:0000256" key="2">
    <source>
        <dbReference type="HAMAP-Rule" id="MF_01139"/>
    </source>
</evidence>
<dbReference type="HAMAP" id="MF_01139">
    <property type="entry name" value="ISPT"/>
    <property type="match status" value="1"/>
</dbReference>
<feature type="binding site" evidence="2">
    <location>
        <begin position="196"/>
        <end position="198"/>
    </location>
    <ligand>
        <name>substrate</name>
    </ligand>
</feature>
<comment type="cofactor">
    <cofactor evidence="2">
        <name>Mg(2+)</name>
        <dbReference type="ChEBI" id="CHEBI:18420"/>
    </cofactor>
    <text evidence="2">Binds 2 magnesium ions per subunit.</text>
</comment>
<reference evidence="5" key="1">
    <citation type="journal article" date="2019" name="Int. J. Syst. Evol. Microbiol.">
        <title>The Global Catalogue of Microorganisms (GCM) 10K type strain sequencing project: providing services to taxonomists for standard genome sequencing and annotation.</title>
        <authorList>
            <consortium name="The Broad Institute Genomics Platform"/>
            <consortium name="The Broad Institute Genome Sequencing Center for Infectious Disease"/>
            <person name="Wu L."/>
            <person name="Ma J."/>
        </authorList>
    </citation>
    <scope>NUCLEOTIDE SEQUENCE [LARGE SCALE GENOMIC DNA]</scope>
    <source>
        <strain evidence="5">NBRC 100033</strain>
    </source>
</reference>
<comment type="subunit">
    <text evidence="2">Homodimer.</text>
</comment>
<comment type="caution">
    <text evidence="4">The sequence shown here is derived from an EMBL/GenBank/DDBJ whole genome shotgun (WGS) entry which is preliminary data.</text>
</comment>
<protein>
    <recommendedName>
        <fullName evidence="2">Ditrans,polycis-undecaprenyl-diphosphate synthase ((2E,6E)-farnesyl-diphosphate specific)</fullName>
        <ecNumber evidence="2">2.5.1.31</ecNumber>
    </recommendedName>
    <alternativeName>
        <fullName evidence="2">Ditrans,polycis-undecaprenylcistransferase</fullName>
    </alternativeName>
    <alternativeName>
        <fullName evidence="2">Undecaprenyl diphosphate synthase</fullName>
        <shortName evidence="2">UDS</shortName>
    </alternativeName>
    <alternativeName>
        <fullName evidence="2">Undecaprenyl pyrophosphate synthase</fullName>
        <shortName evidence="2">UPP synthase</shortName>
    </alternativeName>
</protein>
<keyword evidence="2" id="KW-0573">Peptidoglycan synthesis</keyword>
<feature type="coiled-coil region" evidence="3">
    <location>
        <begin position="109"/>
        <end position="136"/>
    </location>
</feature>
<keyword evidence="2" id="KW-0460">Magnesium</keyword>
<dbReference type="PANTHER" id="PTHR10291">
    <property type="entry name" value="DEHYDRODOLICHYL DIPHOSPHATE SYNTHASE FAMILY MEMBER"/>
    <property type="match status" value="1"/>
</dbReference>
<dbReference type="Pfam" id="PF01255">
    <property type="entry name" value="Prenyltransf"/>
    <property type="match status" value="1"/>
</dbReference>
<comment type="catalytic activity">
    <reaction evidence="2">
        <text>8 isopentenyl diphosphate + (2E,6E)-farnesyl diphosphate = di-trans,octa-cis-undecaprenyl diphosphate + 8 diphosphate</text>
        <dbReference type="Rhea" id="RHEA:27551"/>
        <dbReference type="ChEBI" id="CHEBI:33019"/>
        <dbReference type="ChEBI" id="CHEBI:58405"/>
        <dbReference type="ChEBI" id="CHEBI:128769"/>
        <dbReference type="ChEBI" id="CHEBI:175763"/>
        <dbReference type="EC" id="2.5.1.31"/>
    </reaction>
</comment>
<keyword evidence="2" id="KW-0479">Metal-binding</keyword>
<keyword evidence="2" id="KW-0961">Cell wall biogenesis/degradation</keyword>
<feature type="active site" description="Proton acceptor" evidence="2">
    <location>
        <position position="70"/>
    </location>
</feature>
<dbReference type="PROSITE" id="PS01066">
    <property type="entry name" value="UPP_SYNTHASE"/>
    <property type="match status" value="1"/>
</dbReference>
<proteinExistence type="inferred from homology"/>
<gene>
    <name evidence="2 4" type="primary">uppS</name>
    <name evidence="4" type="ORF">GCM10007878_11130</name>
</gene>
<sequence length="248" mass="28362">MSSTTDLPQLEVLPKHVAIIMDGNNRWAKQRKLPGLAGHKAGVDSVRAVLEVALQQGIQVVTLFAFSSENWRRPAEEVSGLMELFRWALRRETKRLHKYQVKLKIVGDRSAFSEELQQLMQKAEELTAQNTKTTLVIAANYGGRQDITSAARQLAQQVSKGELTADEINEDLLQKHLAFDDLPDPDLCIRTSGEKRLSNFLLWQLAYTELVFVETFWPDFRQQAFYDTLKTFINRQRRFGGREVTPQS</sequence>
<accession>A0ABQ6A095</accession>
<dbReference type="InterPro" id="IPR001441">
    <property type="entry name" value="UPP_synth-like"/>
</dbReference>
<evidence type="ECO:0000256" key="3">
    <source>
        <dbReference type="SAM" id="Coils"/>
    </source>
</evidence>
<comment type="function">
    <text evidence="2">Catalyzes the sequential condensation of isopentenyl diphosphate (IPP) with (2E,6E)-farnesyl diphosphate (E,E-FPP) to yield (2Z,6Z,10Z,14Z,18Z,22Z,26Z,30Z,34E,38E)-undecaprenyl diphosphate (di-trans,octa-cis-UPP). UPP is the precursor of glycosyl carrier lipid in the biosynthesis of bacterial cell wall polysaccharide components such as peptidoglycan and lipopolysaccharide.</text>
</comment>
<feature type="binding site" evidence="2">
    <location>
        <position position="22"/>
    </location>
    <ligand>
        <name>Mg(2+)</name>
        <dbReference type="ChEBI" id="CHEBI:18420"/>
    </ligand>
</feature>
<evidence type="ECO:0000313" key="4">
    <source>
        <dbReference type="EMBL" id="GLR63678.1"/>
    </source>
</evidence>
<dbReference type="NCBIfam" id="TIGR00055">
    <property type="entry name" value="uppS"/>
    <property type="match status" value="1"/>
</dbReference>
<feature type="binding site" evidence="2">
    <location>
        <position position="39"/>
    </location>
    <ligand>
        <name>substrate</name>
    </ligand>
</feature>
<keyword evidence="2" id="KW-0133">Cell shape</keyword>
<dbReference type="InterPro" id="IPR036424">
    <property type="entry name" value="UPP_synth-like_sf"/>
</dbReference>
<evidence type="ECO:0000256" key="1">
    <source>
        <dbReference type="ARBA" id="ARBA00022679"/>
    </source>
</evidence>
<evidence type="ECO:0000313" key="5">
    <source>
        <dbReference type="Proteomes" id="UP001156682"/>
    </source>
</evidence>
<dbReference type="PANTHER" id="PTHR10291:SF0">
    <property type="entry name" value="DEHYDRODOLICHYL DIPHOSPHATE SYNTHASE 2"/>
    <property type="match status" value="1"/>
</dbReference>
<feature type="binding site" evidence="2">
    <location>
        <position position="73"/>
    </location>
    <ligand>
        <name>substrate</name>
    </ligand>
</feature>
<dbReference type="CDD" id="cd00475">
    <property type="entry name" value="Cis_IPPS"/>
    <property type="match status" value="1"/>
</dbReference>
<keyword evidence="1 2" id="KW-0808">Transferase</keyword>
<dbReference type="InterPro" id="IPR018520">
    <property type="entry name" value="UPP_synth-like_CS"/>
</dbReference>
<feature type="binding site" evidence="2">
    <location>
        <position position="71"/>
    </location>
    <ligand>
        <name>substrate</name>
    </ligand>
</feature>
<feature type="binding site" evidence="2">
    <location>
        <position position="190"/>
    </location>
    <ligand>
        <name>substrate</name>
    </ligand>
</feature>
<comment type="caution">
    <text evidence="2">Lacks conserved residue(s) required for the propagation of feature annotation.</text>
</comment>
<dbReference type="Proteomes" id="UP001156682">
    <property type="component" value="Unassembled WGS sequence"/>
</dbReference>
<organism evidence="4 5">
    <name type="scientific">Marinospirillum insulare</name>
    <dbReference type="NCBI Taxonomy" id="217169"/>
    <lineage>
        <taxon>Bacteria</taxon>
        <taxon>Pseudomonadati</taxon>
        <taxon>Pseudomonadota</taxon>
        <taxon>Gammaproteobacteria</taxon>
        <taxon>Oceanospirillales</taxon>
        <taxon>Oceanospirillaceae</taxon>
        <taxon>Marinospirillum</taxon>
    </lineage>
</organism>
<name>A0ABQ6A095_9GAMM</name>
<feature type="binding site" evidence="2">
    <location>
        <begin position="67"/>
        <end position="69"/>
    </location>
    <ligand>
        <name>substrate</name>
    </ligand>
</feature>
<feature type="binding site" evidence="2">
    <location>
        <position position="209"/>
    </location>
    <ligand>
        <name>Mg(2+)</name>
        <dbReference type="ChEBI" id="CHEBI:18420"/>
    </ligand>
</feature>
<feature type="binding site" evidence="2">
    <location>
        <position position="27"/>
    </location>
    <ligand>
        <name>substrate</name>
    </ligand>
</feature>
<keyword evidence="5" id="KW-1185">Reference proteome</keyword>
<feature type="active site" evidence="2">
    <location>
        <position position="22"/>
    </location>
</feature>